<reference evidence="1" key="1">
    <citation type="submission" date="2020-04" db="EMBL/GenBank/DDBJ databases">
        <authorList>
            <person name="Broberg M."/>
        </authorList>
    </citation>
    <scope>NUCLEOTIDE SEQUENCE</scope>
</reference>
<gene>
    <name evidence="1" type="ORF">CRV2_00001457</name>
</gene>
<evidence type="ECO:0000313" key="1">
    <source>
        <dbReference type="EMBL" id="CAG9944293.1"/>
    </source>
</evidence>
<comment type="caution">
    <text evidence="1">The sequence shown here is derived from an EMBL/GenBank/DDBJ whole genome shotgun (WGS) entry which is preliminary data.</text>
</comment>
<sequence>MATDMRSFIPPTDAILVPKPPTLGALLLKCNVKTTLRSQKLDTRSLRDTLAVRRPSVSLATVSDDAYEIFRKNLGTAKNGRELTVDLVPALMGSEYPRERSALDAPFLGMDPFGDNIPAAQPDLYCGESVREALVKHIDPSALEEMPIIPNFFLECQDSAFPERDVKTRAQHHGAVGSRAIHSLQNYGNEELEYDNQPYTFSVTYHEGNLMLYAHHVTKPYCEGELPAYHMNQIHAIHMTASRESFIEGITAFRNARDEAQKHRDRFIAAANRKRSIQQEQENIQQEQENIQLQQLRDALQHHDFGSDVVRQMTELVQQIRPQPAAASAAPMQQTAQASQVMFQPPAIASAAPFHPTTQAFHTMPQPPAPISDDPIHSELENRQQLNEGPTAMPLVLPPATCTSQAAVPSQTATRRKRPGPSQDAPSQPSVKKTRTGRKF</sequence>
<name>A0ACA9TTM9_BIOOC</name>
<protein>
    <submittedName>
        <fullName evidence="1">Uncharacterized protein</fullName>
    </submittedName>
</protein>
<organism evidence="1 2">
    <name type="scientific">Clonostachys rosea f. rosea IK726</name>
    <dbReference type="NCBI Taxonomy" id="1349383"/>
    <lineage>
        <taxon>Eukaryota</taxon>
        <taxon>Fungi</taxon>
        <taxon>Dikarya</taxon>
        <taxon>Ascomycota</taxon>
        <taxon>Pezizomycotina</taxon>
        <taxon>Sordariomycetes</taxon>
        <taxon>Hypocreomycetidae</taxon>
        <taxon>Hypocreales</taxon>
        <taxon>Bionectriaceae</taxon>
        <taxon>Clonostachys</taxon>
    </lineage>
</organism>
<keyword evidence="2" id="KW-1185">Reference proteome</keyword>
<dbReference type="Proteomes" id="UP000836387">
    <property type="component" value="Unassembled WGS sequence"/>
</dbReference>
<evidence type="ECO:0000313" key="2">
    <source>
        <dbReference type="Proteomes" id="UP000836387"/>
    </source>
</evidence>
<reference evidence="1" key="2">
    <citation type="submission" date="2021-10" db="EMBL/GenBank/DDBJ databases">
        <authorList>
            <person name="Piombo E."/>
        </authorList>
    </citation>
    <scope>NUCLEOTIDE SEQUENCE</scope>
</reference>
<dbReference type="EMBL" id="CADEHS020000007">
    <property type="protein sequence ID" value="CAG9944293.1"/>
    <property type="molecule type" value="Genomic_DNA"/>
</dbReference>
<proteinExistence type="predicted"/>
<accession>A0ACA9TTM9</accession>